<dbReference type="PANTHER" id="PTHR11802">
    <property type="entry name" value="SERINE PROTEASE FAMILY S10 SERINE CARBOXYPEPTIDASE"/>
    <property type="match status" value="1"/>
</dbReference>
<dbReference type="GO" id="GO:0005576">
    <property type="term" value="C:extracellular region"/>
    <property type="evidence" value="ECO:0007669"/>
    <property type="project" value="UniProtKB-SubCell"/>
</dbReference>
<dbReference type="GO" id="GO:0004185">
    <property type="term" value="F:serine-type carboxypeptidase activity"/>
    <property type="evidence" value="ECO:0007669"/>
    <property type="project" value="UniProtKB-UniRule"/>
</dbReference>
<dbReference type="EMBL" id="CACSHJ010000096">
    <property type="protein sequence ID" value="CAA0404256.1"/>
    <property type="molecule type" value="Genomic_DNA"/>
</dbReference>
<accession>A0A5S9Y6W4</accession>
<dbReference type="OrthoDB" id="443318at2759"/>
<sequence length="208" mass="23150">MATKTFSLPFLLIVCIFSQLSSTFGDPSVKDLGQHAGYFSLPRSKSARLFHFFFQSRNNSSDPVVIWLSGGPGCSSSIALFYENGPFTISEDLSLSWNSYGWDKISNLIYVDQPIRTGFSYANDSTDLRHDEDSVSNDLYDFLQAFFKEHPNLAKDDFYIKGESYAGHYIPALASRVHNGNEKKEGIVINLKVTDISLVTATATWSAG</sequence>
<dbReference type="Proteomes" id="UP000434276">
    <property type="component" value="Unassembled WGS sequence"/>
</dbReference>
<dbReference type="ExpressionAtlas" id="A0A5S9Y6W4">
    <property type="expression patterns" value="baseline and differential"/>
</dbReference>
<evidence type="ECO:0000256" key="1">
    <source>
        <dbReference type="ARBA" id="ARBA00004613"/>
    </source>
</evidence>
<protein>
    <recommendedName>
        <fullName evidence="4">Carboxypeptidase</fullName>
        <ecNumber evidence="4">3.4.16.-</ecNumber>
    </recommendedName>
</protein>
<keyword evidence="4" id="KW-0732">Signal</keyword>
<dbReference type="AlphaFoldDB" id="A0A5S9Y6W4"/>
<evidence type="ECO:0000256" key="2">
    <source>
        <dbReference type="ARBA" id="ARBA00009431"/>
    </source>
</evidence>
<evidence type="ECO:0000313" key="6">
    <source>
        <dbReference type="Proteomes" id="UP000434276"/>
    </source>
</evidence>
<dbReference type="InterPro" id="IPR029058">
    <property type="entry name" value="AB_hydrolase_fold"/>
</dbReference>
<proteinExistence type="inferred from homology"/>
<evidence type="ECO:0000313" key="5">
    <source>
        <dbReference type="EMBL" id="CAA0404256.1"/>
    </source>
</evidence>
<dbReference type="PROSITE" id="PS00131">
    <property type="entry name" value="CARBOXYPEPT_SER_SER"/>
    <property type="match status" value="1"/>
</dbReference>
<keyword evidence="3" id="KW-0964">Secreted</keyword>
<keyword evidence="4" id="KW-0645">Protease</keyword>
<evidence type="ECO:0000256" key="4">
    <source>
        <dbReference type="RuleBase" id="RU361156"/>
    </source>
</evidence>
<dbReference type="PANTHER" id="PTHR11802:SF307">
    <property type="entry name" value="SERINE CARBOXYPEPTIDASE-LIKE 47"/>
    <property type="match status" value="1"/>
</dbReference>
<dbReference type="InterPro" id="IPR018202">
    <property type="entry name" value="Ser_caboxypep_ser_AS"/>
</dbReference>
<keyword evidence="4" id="KW-0378">Hydrolase</keyword>
<feature type="signal peptide" evidence="4">
    <location>
        <begin position="1"/>
        <end position="25"/>
    </location>
</feature>
<comment type="similarity">
    <text evidence="2 4">Belongs to the peptidase S10 family.</text>
</comment>
<dbReference type="PRINTS" id="PR00724">
    <property type="entry name" value="CRBOXYPTASEC"/>
</dbReference>
<name>A0A5S9Y6W4_ARATH</name>
<dbReference type="SUPFAM" id="SSF53474">
    <property type="entry name" value="alpha/beta-Hydrolases"/>
    <property type="match status" value="1"/>
</dbReference>
<dbReference type="Gene3D" id="3.40.50.1820">
    <property type="entry name" value="alpha/beta hydrolase"/>
    <property type="match status" value="1"/>
</dbReference>
<gene>
    <name evidence="5" type="ORF">C24_LOCUS22919</name>
</gene>
<evidence type="ECO:0000256" key="3">
    <source>
        <dbReference type="ARBA" id="ARBA00022525"/>
    </source>
</evidence>
<dbReference type="Pfam" id="PF00450">
    <property type="entry name" value="Peptidase_S10"/>
    <property type="match status" value="1"/>
</dbReference>
<dbReference type="InterPro" id="IPR001563">
    <property type="entry name" value="Peptidase_S10"/>
</dbReference>
<dbReference type="GO" id="GO:0006508">
    <property type="term" value="P:proteolysis"/>
    <property type="evidence" value="ECO:0007669"/>
    <property type="project" value="UniProtKB-KW"/>
</dbReference>
<reference evidence="5 6" key="1">
    <citation type="submission" date="2019-12" db="EMBL/GenBank/DDBJ databases">
        <authorList>
            <person name="Jiao W.-B."/>
            <person name="Schneeberger K."/>
        </authorList>
    </citation>
    <scope>NUCLEOTIDE SEQUENCE [LARGE SCALE GENOMIC DNA]</scope>
    <source>
        <strain evidence="6">cv. C24</strain>
    </source>
</reference>
<feature type="chain" id="PRO_5031588654" description="Carboxypeptidase" evidence="4">
    <location>
        <begin position="26"/>
        <end position="208"/>
    </location>
</feature>
<dbReference type="EC" id="3.4.16.-" evidence="4"/>
<keyword evidence="4" id="KW-0121">Carboxypeptidase</keyword>
<organism evidence="5 6">
    <name type="scientific">Arabidopsis thaliana</name>
    <name type="common">Mouse-ear cress</name>
    <dbReference type="NCBI Taxonomy" id="3702"/>
    <lineage>
        <taxon>Eukaryota</taxon>
        <taxon>Viridiplantae</taxon>
        <taxon>Streptophyta</taxon>
        <taxon>Embryophyta</taxon>
        <taxon>Tracheophyta</taxon>
        <taxon>Spermatophyta</taxon>
        <taxon>Magnoliopsida</taxon>
        <taxon>eudicotyledons</taxon>
        <taxon>Gunneridae</taxon>
        <taxon>Pentapetalae</taxon>
        <taxon>rosids</taxon>
        <taxon>malvids</taxon>
        <taxon>Brassicales</taxon>
        <taxon>Brassicaceae</taxon>
        <taxon>Camelineae</taxon>
        <taxon>Arabidopsis</taxon>
    </lineage>
</organism>
<comment type="subcellular location">
    <subcellularLocation>
        <location evidence="1">Secreted</location>
    </subcellularLocation>
</comment>